<keyword evidence="8" id="KW-0378">Hydrolase</keyword>
<evidence type="ECO:0000256" key="3">
    <source>
        <dbReference type="ARBA" id="ARBA00001947"/>
    </source>
</evidence>
<evidence type="ECO:0000256" key="5">
    <source>
        <dbReference type="ARBA" id="ARBA00022438"/>
    </source>
</evidence>
<evidence type="ECO:0000256" key="9">
    <source>
        <dbReference type="ARBA" id="ARBA00023049"/>
    </source>
</evidence>
<dbReference type="GO" id="GO:0006508">
    <property type="term" value="P:proteolysis"/>
    <property type="evidence" value="ECO:0007669"/>
    <property type="project" value="UniProtKB-KW"/>
</dbReference>
<evidence type="ECO:0000256" key="4">
    <source>
        <dbReference type="ARBA" id="ARBA00008236"/>
    </source>
</evidence>
<dbReference type="GO" id="GO:0046872">
    <property type="term" value="F:metal ion binding"/>
    <property type="evidence" value="ECO:0007669"/>
    <property type="project" value="UniProtKB-KW"/>
</dbReference>
<comment type="similarity">
    <text evidence="4">Belongs to the peptidase M29 family.</text>
</comment>
<sequence>MKNFEQTVEKYAELIVKVGVNIQKGQTLVINAPIEAQSFVHKTALKAYEAGAKHVQVEWKDEELSLIKYNNAPDEAFHEFPNWIAKGYEEMAEEGAAFISIYAENPDLLKDVDPERIAASNKAAGKALQTYRQYIQSDKVSWAVVSVPTVAWAQKVFPELSSEQSVEKLWEAIFNATRLYEEEPIEAWKKHNQTLQDKVDFLNEKKYKKLHYRGHGTELTIELPKKHLWEGGGSFNKDNVEFVANMPTEEVFTTPLKTGVNGIVTSTKPLHYGGNVIENFTLTFEEGRIVNYTAEKGLNTLKRLIEIDEGSHYLGEVALVPHDSPISNSNIVFFNTLYDENASCHLAIGSAYTSCLEGGKEMSEEELAENGSNSSITHVDFMMGSAELDIDAETHDGSIEPLFRNGNWA</sequence>
<dbReference type="GO" id="GO:0008237">
    <property type="term" value="F:metallopeptidase activity"/>
    <property type="evidence" value="ECO:0007669"/>
    <property type="project" value="UniProtKB-KW"/>
</dbReference>
<evidence type="ECO:0000256" key="7">
    <source>
        <dbReference type="ARBA" id="ARBA00022723"/>
    </source>
</evidence>
<dbReference type="SUPFAM" id="SSF144052">
    <property type="entry name" value="Thermophilic metalloprotease-like"/>
    <property type="match status" value="1"/>
</dbReference>
<dbReference type="Pfam" id="PF02073">
    <property type="entry name" value="Peptidase_M29"/>
    <property type="match status" value="1"/>
</dbReference>
<comment type="cofactor">
    <cofactor evidence="2">
        <name>Mg(2+)</name>
        <dbReference type="ChEBI" id="CHEBI:18420"/>
    </cofactor>
</comment>
<dbReference type="Gene3D" id="3.40.1830.10">
    <property type="entry name" value="Thermophilic metalloprotease (M29)"/>
    <property type="match status" value="1"/>
</dbReference>
<proteinExistence type="inferred from homology"/>
<organism evidence="10 11">
    <name type="scientific">Bacillus solimangrovi</name>
    <dbReference type="NCBI Taxonomy" id="1305675"/>
    <lineage>
        <taxon>Bacteria</taxon>
        <taxon>Bacillati</taxon>
        <taxon>Bacillota</taxon>
        <taxon>Bacilli</taxon>
        <taxon>Bacillales</taxon>
        <taxon>Bacillaceae</taxon>
        <taxon>Bacillus</taxon>
    </lineage>
</organism>
<dbReference type="PANTHER" id="PTHR34448:SF3">
    <property type="entry name" value="AMINOPEPTIDASE AMPS"/>
    <property type="match status" value="1"/>
</dbReference>
<evidence type="ECO:0000256" key="2">
    <source>
        <dbReference type="ARBA" id="ARBA00001946"/>
    </source>
</evidence>
<protein>
    <submittedName>
        <fullName evidence="10">Peptidase M29</fullName>
    </submittedName>
</protein>
<dbReference type="PRINTS" id="PR00919">
    <property type="entry name" value="THERMOPTASE"/>
</dbReference>
<dbReference type="InterPro" id="IPR000787">
    <property type="entry name" value="Peptidase_M29"/>
</dbReference>
<dbReference type="RefSeq" id="WP_069717135.1">
    <property type="nucleotide sequence ID" value="NZ_MJEH01000022.1"/>
</dbReference>
<dbReference type="OrthoDB" id="9803993at2"/>
<comment type="cofactor">
    <cofactor evidence="3">
        <name>Zn(2+)</name>
        <dbReference type="ChEBI" id="CHEBI:29105"/>
    </cofactor>
</comment>
<dbReference type="EMBL" id="MJEH01000022">
    <property type="protein sequence ID" value="OEH92693.1"/>
    <property type="molecule type" value="Genomic_DNA"/>
</dbReference>
<comment type="cofactor">
    <cofactor evidence="1">
        <name>Co(2+)</name>
        <dbReference type="ChEBI" id="CHEBI:48828"/>
    </cofactor>
</comment>
<dbReference type="InterPro" id="IPR035097">
    <property type="entry name" value="M29_N-terminal"/>
</dbReference>
<dbReference type="Proteomes" id="UP000095209">
    <property type="component" value="Unassembled WGS sequence"/>
</dbReference>
<keyword evidence="6" id="KW-0645">Protease</keyword>
<keyword evidence="5" id="KW-0031">Aminopeptidase</keyword>
<evidence type="ECO:0000256" key="8">
    <source>
        <dbReference type="ARBA" id="ARBA00022801"/>
    </source>
</evidence>
<keyword evidence="9" id="KW-0482">Metalloprotease</keyword>
<dbReference type="InterPro" id="IPR052170">
    <property type="entry name" value="M29_Exopeptidase"/>
</dbReference>
<dbReference type="STRING" id="1305675.BFG57_01420"/>
<name>A0A1E5LF49_9BACI</name>
<comment type="caution">
    <text evidence="10">The sequence shown here is derived from an EMBL/GenBank/DDBJ whole genome shotgun (WGS) entry which is preliminary data.</text>
</comment>
<evidence type="ECO:0000256" key="6">
    <source>
        <dbReference type="ARBA" id="ARBA00022670"/>
    </source>
</evidence>
<gene>
    <name evidence="10" type="ORF">BFG57_01420</name>
</gene>
<keyword evidence="7" id="KW-0479">Metal-binding</keyword>
<reference evidence="10 11" key="1">
    <citation type="submission" date="2016-08" db="EMBL/GenBank/DDBJ databases">
        <title>Genome of Bacillus solimangrovi GH2-4.</title>
        <authorList>
            <person name="Lim S."/>
            <person name="Kim B.-C."/>
        </authorList>
    </citation>
    <scope>NUCLEOTIDE SEQUENCE [LARGE SCALE GENOMIC DNA]</scope>
    <source>
        <strain evidence="10 11">GH2-4</strain>
    </source>
</reference>
<evidence type="ECO:0000313" key="10">
    <source>
        <dbReference type="EMBL" id="OEH92693.1"/>
    </source>
</evidence>
<keyword evidence="11" id="KW-1185">Reference proteome</keyword>
<accession>A0A1E5LF49</accession>
<evidence type="ECO:0000313" key="11">
    <source>
        <dbReference type="Proteomes" id="UP000095209"/>
    </source>
</evidence>
<dbReference type="AlphaFoldDB" id="A0A1E5LF49"/>
<dbReference type="GO" id="GO:0004177">
    <property type="term" value="F:aminopeptidase activity"/>
    <property type="evidence" value="ECO:0007669"/>
    <property type="project" value="UniProtKB-KW"/>
</dbReference>
<dbReference type="PANTHER" id="PTHR34448">
    <property type="entry name" value="AMINOPEPTIDASE"/>
    <property type="match status" value="1"/>
</dbReference>
<evidence type="ECO:0000256" key="1">
    <source>
        <dbReference type="ARBA" id="ARBA00001941"/>
    </source>
</evidence>